<feature type="compositionally biased region" description="Basic and acidic residues" evidence="1">
    <location>
        <begin position="343"/>
        <end position="354"/>
    </location>
</feature>
<feature type="compositionally biased region" description="Acidic residues" evidence="1">
    <location>
        <begin position="1637"/>
        <end position="1653"/>
    </location>
</feature>
<feature type="region of interest" description="Disordered" evidence="1">
    <location>
        <begin position="694"/>
        <end position="1588"/>
    </location>
</feature>
<feature type="region of interest" description="Disordered" evidence="1">
    <location>
        <begin position="447"/>
        <end position="531"/>
    </location>
</feature>
<feature type="compositionally biased region" description="Acidic residues" evidence="1">
    <location>
        <begin position="1027"/>
        <end position="1039"/>
    </location>
</feature>
<feature type="compositionally biased region" description="Pro residues" evidence="1">
    <location>
        <begin position="556"/>
        <end position="565"/>
    </location>
</feature>
<feature type="compositionally biased region" description="Basic and acidic residues" evidence="1">
    <location>
        <begin position="504"/>
        <end position="525"/>
    </location>
</feature>
<feature type="compositionally biased region" description="Basic and acidic residues" evidence="1">
    <location>
        <begin position="839"/>
        <end position="853"/>
    </location>
</feature>
<feature type="compositionally biased region" description="Basic residues" evidence="1">
    <location>
        <begin position="567"/>
        <end position="577"/>
    </location>
</feature>
<keyword evidence="3" id="KW-1185">Reference proteome</keyword>
<feature type="compositionally biased region" description="Basic residues" evidence="1">
    <location>
        <begin position="620"/>
        <end position="630"/>
    </location>
</feature>
<evidence type="ECO:0000313" key="3">
    <source>
        <dbReference type="Proteomes" id="UP000256964"/>
    </source>
</evidence>
<feature type="compositionally biased region" description="Basic and acidic residues" evidence="1">
    <location>
        <begin position="894"/>
        <end position="921"/>
    </location>
</feature>
<feature type="compositionally biased region" description="Polar residues" evidence="1">
    <location>
        <begin position="208"/>
        <end position="226"/>
    </location>
</feature>
<feature type="compositionally biased region" description="Basic and acidic residues" evidence="1">
    <location>
        <begin position="1074"/>
        <end position="1088"/>
    </location>
</feature>
<evidence type="ECO:0000256" key="1">
    <source>
        <dbReference type="SAM" id="MobiDB-lite"/>
    </source>
</evidence>
<feature type="compositionally biased region" description="Polar residues" evidence="1">
    <location>
        <begin position="1425"/>
        <end position="1442"/>
    </location>
</feature>
<feature type="region of interest" description="Disordered" evidence="1">
    <location>
        <begin position="544"/>
        <end position="639"/>
    </location>
</feature>
<name>A0A371DC86_9APHY</name>
<feature type="compositionally biased region" description="Low complexity" evidence="1">
    <location>
        <begin position="227"/>
        <end position="238"/>
    </location>
</feature>
<feature type="compositionally biased region" description="Basic and acidic residues" evidence="1">
    <location>
        <begin position="1053"/>
        <end position="1063"/>
    </location>
</feature>
<feature type="compositionally biased region" description="Polar residues" evidence="1">
    <location>
        <begin position="695"/>
        <end position="710"/>
    </location>
</feature>
<protein>
    <submittedName>
        <fullName evidence="2">Uncharacterized protein</fullName>
    </submittedName>
</protein>
<gene>
    <name evidence="2" type="ORF">OH76DRAFT_1471698</name>
</gene>
<feature type="compositionally biased region" description="Basic and acidic residues" evidence="1">
    <location>
        <begin position="1317"/>
        <end position="1386"/>
    </location>
</feature>
<evidence type="ECO:0000313" key="2">
    <source>
        <dbReference type="EMBL" id="RDX50159.1"/>
    </source>
</evidence>
<feature type="compositionally biased region" description="Basic residues" evidence="1">
    <location>
        <begin position="331"/>
        <end position="342"/>
    </location>
</feature>
<organism evidence="2 3">
    <name type="scientific">Lentinus brumalis</name>
    <dbReference type="NCBI Taxonomy" id="2498619"/>
    <lineage>
        <taxon>Eukaryota</taxon>
        <taxon>Fungi</taxon>
        <taxon>Dikarya</taxon>
        <taxon>Basidiomycota</taxon>
        <taxon>Agaricomycotina</taxon>
        <taxon>Agaricomycetes</taxon>
        <taxon>Polyporales</taxon>
        <taxon>Polyporaceae</taxon>
        <taxon>Lentinus</taxon>
    </lineage>
</organism>
<feature type="compositionally biased region" description="Low complexity" evidence="1">
    <location>
        <begin position="778"/>
        <end position="789"/>
    </location>
</feature>
<dbReference type="STRING" id="139420.A0A371DC86"/>
<feature type="region of interest" description="Disordered" evidence="1">
    <location>
        <begin position="413"/>
        <end position="433"/>
    </location>
</feature>
<reference evidence="2 3" key="1">
    <citation type="journal article" date="2018" name="Biotechnol. Biofuels">
        <title>Integrative visual omics of the white-rot fungus Polyporus brumalis exposes the biotechnological potential of its oxidative enzymes for delignifying raw plant biomass.</title>
        <authorList>
            <person name="Miyauchi S."/>
            <person name="Rancon A."/>
            <person name="Drula E."/>
            <person name="Hage H."/>
            <person name="Chaduli D."/>
            <person name="Favel A."/>
            <person name="Grisel S."/>
            <person name="Henrissat B."/>
            <person name="Herpoel-Gimbert I."/>
            <person name="Ruiz-Duenas F.J."/>
            <person name="Chevret D."/>
            <person name="Hainaut M."/>
            <person name="Lin J."/>
            <person name="Wang M."/>
            <person name="Pangilinan J."/>
            <person name="Lipzen A."/>
            <person name="Lesage-Meessen L."/>
            <person name="Navarro D."/>
            <person name="Riley R."/>
            <person name="Grigoriev I.V."/>
            <person name="Zhou S."/>
            <person name="Raouche S."/>
            <person name="Rosso M.N."/>
        </authorList>
    </citation>
    <scope>NUCLEOTIDE SEQUENCE [LARGE SCALE GENOMIC DNA]</scope>
    <source>
        <strain evidence="2 3">BRFM 1820</strain>
    </source>
</reference>
<feature type="compositionally biased region" description="Basic and acidic residues" evidence="1">
    <location>
        <begin position="990"/>
        <end position="1000"/>
    </location>
</feature>
<feature type="compositionally biased region" description="Basic and acidic residues" evidence="1">
    <location>
        <begin position="1557"/>
        <end position="1575"/>
    </location>
</feature>
<feature type="region of interest" description="Disordered" evidence="1">
    <location>
        <begin position="1611"/>
        <end position="1687"/>
    </location>
</feature>
<proteinExistence type="predicted"/>
<feature type="compositionally biased region" description="Basic and acidic residues" evidence="1">
    <location>
        <begin position="928"/>
        <end position="943"/>
    </location>
</feature>
<sequence length="1687" mass="181625">MDGHKRKRDDEGTVVTFYAPNRTFARVYKGQSLSETREIVRRKLGLSDDTSIRFARLHEGKVIELDDDDDFEAFRHLARYVTSLDVSVFVGQDGPPIFTGQRSRESSANPRSSKKRTKTAHLPISSSVNSLDLVSSPKSSIADQSTRLPAAASTVDANGVPKKKRRKKLASRDSTVLGEPSAGPTVASPSHSAEPSPQLVAKDHRHSSQPASVPSTVALLPSSTDNVAPSPADAVAAPRGSKRKRRDSPEPSRPFPDVPSPPRLPSKKKHKDTTVEDAIAQIDVPTPGQGVKSGKKGKRKGRDMSETAEPLLNVQRTSPVVDGETSDARKASKKAKKAKKDVHKNEGAQRHTADIEPAFSATVNEPGNRKHKALDQGITENIRALPPDSAQDFMSRPASVCEDVAHDVSSVTNFPVEATPSNGKAGKQPKSKIHQMEQVVSAYTMDTVSSQERATNPPVVIAPAQSSAAGKKSKRRQTVQNPIVAGELAPHGENTPHAESVASSEKEELDRKKSVPVSSEDHQDSPLDTMAAVHAAFQAIVARESAASTPGSSAPKPIPLLPSPVPARKRNAGKSKLSKVWGPDDLANDQQPSASAPPFAAANSVSTASEPTSEPDVLAKTKRANVKKARPSSAASCPVCEKAAVHPRSECPVVASGTKSLRIRIAQLQKRGGDHDLIEELLILLKDMQRRRKTTTNARSASPVQISTASAGDVPPSSPELPLRSLSTTANKRPSLPHRPLSSPRLPAGSEISEVAVESKDEGSSNESSSSDDEHEAPAPSVPASSAMPDQIDFESLLWGPAKPRTSILAQIPSSSESDSDDESEDSKDEVVDLEEEEKNDRAFRRMSRRFERAASSSDDEREPEPEPADPDMDVDDIVIPPTVMDPDPNNSVEDAREVEADVFARSDSELLRERAASDKQESDEEKDEYKLTEEEEREMRDDPDADDDDSDEEDAGRAKPASEREASPDSESGESHAGSGPDTSSADRGGLDRVERAAEDDPLVSQETLNVAAEDPESAQLKDADAEQDESDDDDALGEGELAAKNSVHVNASEEGHAKTATDDPVTEVDGDTNEHHERELSPKLDGRGPSPPVQTPPRAEEDDDATVVQADVVEPHSEDPDEPIGSFSTAGDQERRNPQDAAFTDAPQREVEAWTQTPPPATPRTPRTVSRMKDRYGRLPQARAKDNAPPLSRQFLGDLVLPEAELTLPPSADSGQPQHGHEPEGSLGEEAGSGGTDEDSHPVDHEDEELLEPQPEMSQDARELSRPQQDAEESDGRPRRTTRAARQGSTMPPPSSLPEPTSTPTPAPPQRGRRRLTEEEKAQREAEKLEKKAQRERKAAEKKAEREAKAAAKRAETEARKAAKVAEKEAKDAAQRALQEELVKRGARATRGRPRGRGGKPVSTRSQRSSTPIDDPEEEEGVNQPSTREGQPQASETVSETPAVGKISWATLSQTGPRTQTESVGDVDSSMIDELQPSSPELAPQGFTSRGRKKTANKEDTVVEEPVEGSLEQGGTLDAATPKPKAAKEPLFIPSDSQVPTRFGLPDAESTPFAEDDHHESGSEAEQDQEKTLKGPSRPRPSWFAQAMYPTLTDLASQQLFPATQIPSPALFSQTSSTNASRRLAPAQYGKGGEEGDVTSDDDDDDDSSDSDGEKGTKKSHIPQNRRAGAAVQTKKKTGLLSAYK</sequence>
<feature type="compositionally biased region" description="Basic residues" evidence="1">
    <location>
        <begin position="1387"/>
        <end position="1400"/>
    </location>
</feature>
<feature type="region of interest" description="Disordered" evidence="1">
    <location>
        <begin position="95"/>
        <end position="372"/>
    </location>
</feature>
<feature type="compositionally biased region" description="Acidic residues" evidence="1">
    <location>
        <begin position="858"/>
        <end position="877"/>
    </location>
</feature>
<feature type="compositionally biased region" description="Low complexity" evidence="1">
    <location>
        <begin position="125"/>
        <end position="136"/>
    </location>
</feature>
<feature type="compositionally biased region" description="Pro residues" evidence="1">
    <location>
        <begin position="1293"/>
        <end position="1311"/>
    </location>
</feature>
<accession>A0A371DC86</accession>
<feature type="compositionally biased region" description="Polar residues" evidence="1">
    <location>
        <begin position="1405"/>
        <end position="1414"/>
    </location>
</feature>
<feature type="compositionally biased region" description="Polar residues" evidence="1">
    <location>
        <begin position="1452"/>
        <end position="1465"/>
    </location>
</feature>
<feature type="compositionally biased region" description="Low complexity" evidence="1">
    <location>
        <begin position="592"/>
        <end position="604"/>
    </location>
</feature>
<feature type="compositionally biased region" description="Basic and acidic residues" evidence="1">
    <location>
        <begin position="956"/>
        <end position="968"/>
    </location>
</feature>
<feature type="compositionally biased region" description="Acidic residues" evidence="1">
    <location>
        <begin position="944"/>
        <end position="955"/>
    </location>
</feature>
<feature type="compositionally biased region" description="Polar residues" evidence="1">
    <location>
        <begin position="137"/>
        <end position="147"/>
    </location>
</feature>
<dbReference type="Proteomes" id="UP000256964">
    <property type="component" value="Unassembled WGS sequence"/>
</dbReference>
<feature type="compositionally biased region" description="Pro residues" evidence="1">
    <location>
        <begin position="251"/>
        <end position="264"/>
    </location>
</feature>
<feature type="compositionally biased region" description="Low complexity" evidence="1">
    <location>
        <begin position="738"/>
        <end position="747"/>
    </location>
</feature>
<dbReference type="EMBL" id="KZ857401">
    <property type="protein sequence ID" value="RDX50159.1"/>
    <property type="molecule type" value="Genomic_DNA"/>
</dbReference>
<feature type="compositionally biased region" description="Polar residues" evidence="1">
    <location>
        <begin position="1611"/>
        <end position="1623"/>
    </location>
</feature>
<dbReference type="OrthoDB" id="3357439at2759"/>
<feature type="compositionally biased region" description="Acidic residues" evidence="1">
    <location>
        <begin position="818"/>
        <end position="838"/>
    </location>
</feature>
<feature type="compositionally biased region" description="Low complexity" evidence="1">
    <location>
        <begin position="878"/>
        <end position="889"/>
    </location>
</feature>